<protein>
    <recommendedName>
        <fullName evidence="3">RNase H type-1 domain-containing protein</fullName>
    </recommendedName>
</protein>
<evidence type="ECO:0000313" key="1">
    <source>
        <dbReference type="EMBL" id="RID75514.1"/>
    </source>
</evidence>
<dbReference type="EMBL" id="CM010629">
    <property type="protein sequence ID" value="RID75514.1"/>
    <property type="molecule type" value="Genomic_DNA"/>
</dbReference>
<dbReference type="AlphaFoldDB" id="A0A398AFX1"/>
<proteinExistence type="predicted"/>
<reference evidence="1 2" key="1">
    <citation type="submission" date="2018-06" db="EMBL/GenBank/DDBJ databases">
        <title>WGS assembly of Brassica rapa FPsc.</title>
        <authorList>
            <person name="Bowman J."/>
            <person name="Kohchi T."/>
            <person name="Yamato K."/>
            <person name="Jenkins J."/>
            <person name="Shu S."/>
            <person name="Ishizaki K."/>
            <person name="Yamaoka S."/>
            <person name="Nishihama R."/>
            <person name="Nakamura Y."/>
            <person name="Berger F."/>
            <person name="Adam C."/>
            <person name="Aki S."/>
            <person name="Althoff F."/>
            <person name="Araki T."/>
            <person name="Arteaga-Vazquez M."/>
            <person name="Balasubrmanian S."/>
            <person name="Bauer D."/>
            <person name="Boehm C."/>
            <person name="Briginshaw L."/>
            <person name="Caballero-Perez J."/>
            <person name="Catarino B."/>
            <person name="Chen F."/>
            <person name="Chiyoda S."/>
            <person name="Chovatia M."/>
            <person name="Davies K."/>
            <person name="Delmans M."/>
            <person name="Demura T."/>
            <person name="Dierschke T."/>
            <person name="Dolan L."/>
            <person name="Dorantes-Acosta A."/>
            <person name="Eklund D."/>
            <person name="Florent S."/>
            <person name="Flores-Sandoval E."/>
            <person name="Fujiyama A."/>
            <person name="Fukuzawa H."/>
            <person name="Galik B."/>
            <person name="Grimanelli D."/>
            <person name="Grimwood J."/>
            <person name="Grossniklaus U."/>
            <person name="Hamada T."/>
            <person name="Haseloff J."/>
            <person name="Hetherington A."/>
            <person name="Higo A."/>
            <person name="Hirakawa Y."/>
            <person name="Hundley H."/>
            <person name="Ikeda Y."/>
            <person name="Inoue K."/>
            <person name="Inoue S."/>
            <person name="Ishida S."/>
            <person name="Jia Q."/>
            <person name="Kakita M."/>
            <person name="Kanazawa T."/>
            <person name="Kawai Y."/>
            <person name="Kawashima T."/>
            <person name="Kennedy M."/>
            <person name="Kinose K."/>
            <person name="Kinoshita T."/>
            <person name="Kohara Y."/>
            <person name="Koide E."/>
            <person name="Komatsu K."/>
            <person name="Kopischke S."/>
            <person name="Kubo M."/>
            <person name="Kyozuka J."/>
            <person name="Lagercrantz U."/>
            <person name="Lin S."/>
            <person name="Lindquist E."/>
            <person name="Lipzen A."/>
            <person name="Lu C."/>
            <person name="Luna E."/>
            <person name="Martienssen R."/>
            <person name="Minamino N."/>
            <person name="Mizutani M."/>
            <person name="Mizutani M."/>
            <person name="Mochizuki N."/>
            <person name="Monte I."/>
            <person name="Mosher R."/>
            <person name="Nagasaki H."/>
            <person name="Nakagami H."/>
            <person name="Naramoto S."/>
            <person name="Nishitani K."/>
            <person name="Ohtani M."/>
            <person name="Okamoto T."/>
            <person name="Okumura M."/>
            <person name="Phillips J."/>
            <person name="Pollak B."/>
            <person name="Reinders A."/>
            <person name="Roevekamp M."/>
            <person name="Sano R."/>
            <person name="Sawa S."/>
            <person name="Schmid M."/>
            <person name="Shirakawa M."/>
            <person name="Solano R."/>
            <person name="Spunde A."/>
            <person name="Suetsugu N."/>
            <person name="Sugano S."/>
            <person name="Sugiyama A."/>
            <person name="Sun R."/>
            <person name="Suzuki Y."/>
            <person name="Takenaka M."/>
            <person name="Takezawa D."/>
            <person name="Tomogane H."/>
            <person name="Tsuzuki M."/>
            <person name="Ueda T."/>
            <person name="Umeda M."/>
            <person name="Ward J."/>
            <person name="Watanabe Y."/>
            <person name="Yazaki K."/>
            <person name="Yokoyama R."/>
            <person name="Yoshitake Y."/>
            <person name="Yotsui I."/>
            <person name="Zachgo S."/>
            <person name="Schmutz J."/>
        </authorList>
    </citation>
    <scope>NUCLEOTIDE SEQUENCE [LARGE SCALE GENOMIC DNA]</scope>
    <source>
        <strain evidence="2">cv. B-3</strain>
    </source>
</reference>
<sequence>MDQTCKLCNNSLESINHSQISVDTLISQAIEEAKLWSSLNKKKVSKVWQHPSPDFVKCNMNGSWRNAPSMVGGTWILRDHQGRTSMYHS</sequence>
<accession>A0A398AFX1</accession>
<dbReference type="Proteomes" id="UP000264353">
    <property type="component" value="Chromosome A2"/>
</dbReference>
<organism evidence="1 2">
    <name type="scientific">Brassica campestris</name>
    <name type="common">Field mustard</name>
    <dbReference type="NCBI Taxonomy" id="3711"/>
    <lineage>
        <taxon>Eukaryota</taxon>
        <taxon>Viridiplantae</taxon>
        <taxon>Streptophyta</taxon>
        <taxon>Embryophyta</taxon>
        <taxon>Tracheophyta</taxon>
        <taxon>Spermatophyta</taxon>
        <taxon>Magnoliopsida</taxon>
        <taxon>eudicotyledons</taxon>
        <taxon>Gunneridae</taxon>
        <taxon>Pentapetalae</taxon>
        <taxon>rosids</taxon>
        <taxon>malvids</taxon>
        <taxon>Brassicales</taxon>
        <taxon>Brassicaceae</taxon>
        <taxon>Brassiceae</taxon>
        <taxon>Brassica</taxon>
    </lineage>
</organism>
<evidence type="ECO:0008006" key="3">
    <source>
        <dbReference type="Google" id="ProtNLM"/>
    </source>
</evidence>
<gene>
    <name evidence="1" type="ORF">BRARA_B02554</name>
</gene>
<name>A0A398AFX1_BRACM</name>
<evidence type="ECO:0000313" key="2">
    <source>
        <dbReference type="Proteomes" id="UP000264353"/>
    </source>
</evidence>